<dbReference type="Proteomes" id="UP001155901">
    <property type="component" value="Unassembled WGS sequence"/>
</dbReference>
<dbReference type="Pfam" id="PF24517">
    <property type="entry name" value="CBM96"/>
    <property type="match status" value="1"/>
</dbReference>
<dbReference type="NCBIfam" id="TIGR02595">
    <property type="entry name" value="PEP_CTERM"/>
    <property type="match status" value="1"/>
</dbReference>
<keyword evidence="2" id="KW-0964">Secreted</keyword>
<evidence type="ECO:0000256" key="3">
    <source>
        <dbReference type="ARBA" id="ARBA00022729"/>
    </source>
</evidence>
<proteinExistence type="predicted"/>
<dbReference type="InterPro" id="IPR013424">
    <property type="entry name" value="Ice-binding_C"/>
</dbReference>
<dbReference type="NCBIfam" id="NF033679">
    <property type="entry name" value="DNRLRE_dom"/>
    <property type="match status" value="1"/>
</dbReference>
<feature type="signal peptide" evidence="4">
    <location>
        <begin position="1"/>
        <end position="29"/>
    </location>
</feature>
<dbReference type="EMBL" id="JALJZU010000007">
    <property type="protein sequence ID" value="MCP2010158.1"/>
    <property type="molecule type" value="Genomic_DNA"/>
</dbReference>
<feature type="chain" id="PRO_5041296786" evidence="4">
    <location>
        <begin position="30"/>
        <end position="217"/>
    </location>
</feature>
<keyword evidence="3 4" id="KW-0732">Signal</keyword>
<dbReference type="NCBIfam" id="NF038126">
    <property type="entry name" value="PEP_CTERM_FxDxF"/>
    <property type="match status" value="1"/>
</dbReference>
<feature type="domain" description="Carbohydrate-binding module family 96" evidence="6">
    <location>
        <begin position="56"/>
        <end position="176"/>
    </location>
</feature>
<dbReference type="Proteomes" id="UP001162889">
    <property type="component" value="Unassembled WGS sequence"/>
</dbReference>
<dbReference type="EMBL" id="JAHTGR010000010">
    <property type="protein sequence ID" value="MBV6323056.1"/>
    <property type="molecule type" value="Genomic_DNA"/>
</dbReference>
<dbReference type="AlphaFoldDB" id="A0AA41HAM2"/>
<name>A0AA41HAM2_9BURK</name>
<dbReference type="Pfam" id="PF07589">
    <property type="entry name" value="PEP-CTERM"/>
    <property type="match status" value="1"/>
</dbReference>
<protein>
    <submittedName>
        <fullName evidence="7">FxDxF family PEP-CTERM protein</fullName>
    </submittedName>
</protein>
<dbReference type="RefSeq" id="WP_217943767.1">
    <property type="nucleotide sequence ID" value="NZ_JAHTGR010000010.1"/>
</dbReference>
<evidence type="ECO:0000256" key="2">
    <source>
        <dbReference type="ARBA" id="ARBA00022525"/>
    </source>
</evidence>
<organism evidence="7 9">
    <name type="scientific">Duganella violaceipulchra</name>
    <dbReference type="NCBI Taxonomy" id="2849652"/>
    <lineage>
        <taxon>Bacteria</taxon>
        <taxon>Pseudomonadati</taxon>
        <taxon>Pseudomonadota</taxon>
        <taxon>Betaproteobacteria</taxon>
        <taxon>Burkholderiales</taxon>
        <taxon>Oxalobacteraceae</taxon>
        <taxon>Telluria group</taxon>
        <taxon>Duganella</taxon>
    </lineage>
</organism>
<gene>
    <name evidence="7" type="ORF">KVP70_19165</name>
    <name evidence="8" type="ORF">L1274_003890</name>
</gene>
<evidence type="ECO:0000313" key="9">
    <source>
        <dbReference type="Proteomes" id="UP001155901"/>
    </source>
</evidence>
<feature type="domain" description="Ice-binding protein C-terminal" evidence="5">
    <location>
        <begin position="190"/>
        <end position="215"/>
    </location>
</feature>
<accession>A0AA41HAM2</accession>
<keyword evidence="10" id="KW-1185">Reference proteome</keyword>
<sequence>MKTMKSSRYAKCMVAGLLVCGLFAGSAIAASLPPSQVANIAVNNDSAGDFLTLNWSTGEQNIGLLQFDLSAYAGKTVGNATLNLYHQYNGTPGAEFDLFQNTSGWSSTISAWSSAPNYNSSSAVALNIADSQAGIWRSVDVTSAINAWTSGSQANYGWTFKRVDQSSPIAYFSATTNIYGGFAPTLSITAVPEPETYAMLLAGLGLLGCVARRRKTS</sequence>
<evidence type="ECO:0000256" key="1">
    <source>
        <dbReference type="ARBA" id="ARBA00004613"/>
    </source>
</evidence>
<dbReference type="GO" id="GO:0005576">
    <property type="term" value="C:extracellular region"/>
    <property type="evidence" value="ECO:0007669"/>
    <property type="project" value="UniProtKB-SubCell"/>
</dbReference>
<evidence type="ECO:0000259" key="5">
    <source>
        <dbReference type="Pfam" id="PF07589"/>
    </source>
</evidence>
<evidence type="ECO:0000313" key="8">
    <source>
        <dbReference type="EMBL" id="MCP2010158.1"/>
    </source>
</evidence>
<comment type="caution">
    <text evidence="7">The sequence shown here is derived from an EMBL/GenBank/DDBJ whole genome shotgun (WGS) entry which is preliminary data.</text>
</comment>
<reference evidence="7" key="1">
    <citation type="submission" date="2021-07" db="EMBL/GenBank/DDBJ databases">
        <title>Characterization of violacein-producing bacteria and related species.</title>
        <authorList>
            <person name="Wilson H.S."/>
            <person name="De Leon M.E."/>
        </authorList>
    </citation>
    <scope>NUCLEOTIDE SEQUENCE</scope>
    <source>
        <strain evidence="7">HSC-15S17</strain>
    </source>
</reference>
<evidence type="ECO:0000313" key="7">
    <source>
        <dbReference type="EMBL" id="MBV6323056.1"/>
    </source>
</evidence>
<dbReference type="InterPro" id="IPR055372">
    <property type="entry name" value="CBM96"/>
</dbReference>
<reference evidence="8" key="2">
    <citation type="submission" date="2022-03" db="EMBL/GenBank/DDBJ databases">
        <title>Genome Encyclopedia of Bacteria and Archaea VI: Functional Genomics of Type Strains.</title>
        <authorList>
            <person name="Whitman W."/>
        </authorList>
    </citation>
    <scope>NUCLEOTIDE SEQUENCE</scope>
    <source>
        <strain evidence="8">HSC-15S17</strain>
    </source>
</reference>
<evidence type="ECO:0000313" key="10">
    <source>
        <dbReference type="Proteomes" id="UP001162889"/>
    </source>
</evidence>
<comment type="subcellular location">
    <subcellularLocation>
        <location evidence="1">Secreted</location>
    </subcellularLocation>
</comment>
<evidence type="ECO:0000259" key="6">
    <source>
        <dbReference type="Pfam" id="PF24517"/>
    </source>
</evidence>
<evidence type="ECO:0000256" key="4">
    <source>
        <dbReference type="SAM" id="SignalP"/>
    </source>
</evidence>